<organism evidence="5 6">
    <name type="scientific">Sporosarcina ureilytica</name>
    <dbReference type="NCBI Taxonomy" id="298596"/>
    <lineage>
        <taxon>Bacteria</taxon>
        <taxon>Bacillati</taxon>
        <taxon>Bacillota</taxon>
        <taxon>Bacilli</taxon>
        <taxon>Bacillales</taxon>
        <taxon>Caryophanaceae</taxon>
        <taxon>Sporosarcina</taxon>
    </lineage>
</organism>
<dbReference type="GO" id="GO:0043565">
    <property type="term" value="F:sequence-specific DNA binding"/>
    <property type="evidence" value="ECO:0007669"/>
    <property type="project" value="InterPro"/>
</dbReference>
<evidence type="ECO:0000256" key="2">
    <source>
        <dbReference type="ARBA" id="ARBA00023125"/>
    </source>
</evidence>
<dbReference type="PROSITE" id="PS00041">
    <property type="entry name" value="HTH_ARAC_FAMILY_1"/>
    <property type="match status" value="1"/>
</dbReference>
<dbReference type="GO" id="GO:0003700">
    <property type="term" value="F:DNA-binding transcription factor activity"/>
    <property type="evidence" value="ECO:0007669"/>
    <property type="project" value="InterPro"/>
</dbReference>
<dbReference type="PRINTS" id="PR00032">
    <property type="entry name" value="HTHARAC"/>
</dbReference>
<keyword evidence="1" id="KW-0805">Transcription regulation</keyword>
<dbReference type="InterPro" id="IPR018060">
    <property type="entry name" value="HTH_AraC"/>
</dbReference>
<keyword evidence="2" id="KW-0238">DNA-binding</keyword>
<dbReference type="InterPro" id="IPR020449">
    <property type="entry name" value="Tscrpt_reg_AraC-type_HTH"/>
</dbReference>
<dbReference type="KEGG" id="surl:BI350_14730"/>
<accession>A0A1D8JIY4</accession>
<dbReference type="PROSITE" id="PS01124">
    <property type="entry name" value="HTH_ARAC_FAMILY_2"/>
    <property type="match status" value="1"/>
</dbReference>
<keyword evidence="3" id="KW-0804">Transcription</keyword>
<dbReference type="EMBL" id="CP017560">
    <property type="protein sequence ID" value="AOV08667.1"/>
    <property type="molecule type" value="Genomic_DNA"/>
</dbReference>
<dbReference type="PANTHER" id="PTHR43280:SF2">
    <property type="entry name" value="HTH-TYPE TRANSCRIPTIONAL REGULATOR EXSA"/>
    <property type="match status" value="1"/>
</dbReference>
<dbReference type="InterPro" id="IPR018062">
    <property type="entry name" value="HTH_AraC-typ_CS"/>
</dbReference>
<dbReference type="SMART" id="SM00342">
    <property type="entry name" value="HTH_ARAC"/>
    <property type="match status" value="1"/>
</dbReference>
<evidence type="ECO:0000313" key="5">
    <source>
        <dbReference type="EMBL" id="AOV08667.1"/>
    </source>
</evidence>
<keyword evidence="6" id="KW-1185">Reference proteome</keyword>
<evidence type="ECO:0000313" key="6">
    <source>
        <dbReference type="Proteomes" id="UP000185746"/>
    </source>
</evidence>
<protein>
    <recommendedName>
        <fullName evidence="4">HTH araC/xylS-type domain-containing protein</fullName>
    </recommendedName>
</protein>
<dbReference type="AlphaFoldDB" id="A0A1D8JIY4"/>
<dbReference type="RefSeq" id="WP_075528833.1">
    <property type="nucleotide sequence ID" value="NZ_CP017560.1"/>
</dbReference>
<name>A0A1D8JIY4_9BACL</name>
<proteinExistence type="predicted"/>
<evidence type="ECO:0000259" key="4">
    <source>
        <dbReference type="PROSITE" id="PS01124"/>
    </source>
</evidence>
<evidence type="ECO:0000256" key="1">
    <source>
        <dbReference type="ARBA" id="ARBA00023015"/>
    </source>
</evidence>
<evidence type="ECO:0000256" key="3">
    <source>
        <dbReference type="ARBA" id="ARBA00023163"/>
    </source>
</evidence>
<dbReference type="PANTHER" id="PTHR43280">
    <property type="entry name" value="ARAC-FAMILY TRANSCRIPTIONAL REGULATOR"/>
    <property type="match status" value="1"/>
</dbReference>
<sequence length="244" mass="28602">MEQFPENEKQTIAIEKQQIIEQAHKLREKLLKAIEKGDVGATKQYVADVDRLIGDDSMDLLKRNPGNKLRSYKNFLLSHNTLYGYFAEKGGLSAVQAHYMTEKYAILIEHSDAISRLEQIHLDMLNYYSNPINRFQYNEKNSLVLKTENFIEMNFTEEIPIEQIARQLFVHPSHLMRTFKQEKGVTISHFRNRRRIKEAKQLLVYSRLPITGIAHMVGFTSSQYFSRVFKEEVGITPNQYRRKS</sequence>
<gene>
    <name evidence="5" type="ORF">BI350_14730</name>
</gene>
<dbReference type="Pfam" id="PF12833">
    <property type="entry name" value="HTH_18"/>
    <property type="match status" value="1"/>
</dbReference>
<dbReference type="SUPFAM" id="SSF46689">
    <property type="entry name" value="Homeodomain-like"/>
    <property type="match status" value="2"/>
</dbReference>
<dbReference type="InterPro" id="IPR009057">
    <property type="entry name" value="Homeodomain-like_sf"/>
</dbReference>
<reference evidence="5 6" key="1">
    <citation type="submission" date="2016-09" db="EMBL/GenBank/DDBJ databases">
        <title>Complete genome sequence of the Lysinibacillus sphaericus LMG 22257, a specie of Bacillus with ureolytic activity that can effectively biodeposit calcium carbonate.</title>
        <authorList>
            <person name="Yan W."/>
        </authorList>
    </citation>
    <scope>NUCLEOTIDE SEQUENCE [LARGE SCALE GENOMIC DNA]</scope>
    <source>
        <strain evidence="5 6">LMG 22257</strain>
    </source>
</reference>
<feature type="domain" description="HTH araC/xylS-type" evidence="4">
    <location>
        <begin position="145"/>
        <end position="243"/>
    </location>
</feature>
<dbReference type="Proteomes" id="UP000185746">
    <property type="component" value="Chromosome"/>
</dbReference>
<dbReference type="Gene3D" id="1.10.10.60">
    <property type="entry name" value="Homeodomain-like"/>
    <property type="match status" value="2"/>
</dbReference>